<evidence type="ECO:0000256" key="4">
    <source>
        <dbReference type="ARBA" id="ARBA00023088"/>
    </source>
</evidence>
<evidence type="ECO:0000256" key="6">
    <source>
        <dbReference type="SAM" id="Phobius"/>
    </source>
</evidence>
<feature type="chain" id="PRO_5022247396" evidence="7">
    <location>
        <begin position="29"/>
        <end position="191"/>
    </location>
</feature>
<keyword evidence="6" id="KW-1133">Transmembrane helix</keyword>
<evidence type="ECO:0000256" key="3">
    <source>
        <dbReference type="ARBA" id="ARBA00022729"/>
    </source>
</evidence>
<dbReference type="NCBIfam" id="TIGR01167">
    <property type="entry name" value="LPXTG_anchor"/>
    <property type="match status" value="1"/>
</dbReference>
<gene>
    <name evidence="9" type="ORF">FKR81_18085</name>
</gene>
<evidence type="ECO:0000256" key="2">
    <source>
        <dbReference type="ARBA" id="ARBA00022525"/>
    </source>
</evidence>
<name>A0A563ETR8_9PSEU</name>
<evidence type="ECO:0000256" key="7">
    <source>
        <dbReference type="SAM" id="SignalP"/>
    </source>
</evidence>
<feature type="region of interest" description="Disordered" evidence="5">
    <location>
        <begin position="116"/>
        <end position="160"/>
    </location>
</feature>
<keyword evidence="6" id="KW-0812">Transmembrane</keyword>
<keyword evidence="2" id="KW-0964">Secreted</keyword>
<evidence type="ECO:0000256" key="5">
    <source>
        <dbReference type="SAM" id="MobiDB-lite"/>
    </source>
</evidence>
<dbReference type="EMBL" id="VOBR01000010">
    <property type="protein sequence ID" value="TWP50982.1"/>
    <property type="molecule type" value="Genomic_DNA"/>
</dbReference>
<keyword evidence="6" id="KW-0472">Membrane</keyword>
<organism evidence="9 10">
    <name type="scientific">Lentzea tibetensis</name>
    <dbReference type="NCBI Taxonomy" id="2591470"/>
    <lineage>
        <taxon>Bacteria</taxon>
        <taxon>Bacillati</taxon>
        <taxon>Actinomycetota</taxon>
        <taxon>Actinomycetes</taxon>
        <taxon>Pseudonocardiales</taxon>
        <taxon>Pseudonocardiaceae</taxon>
        <taxon>Lentzea</taxon>
    </lineage>
</organism>
<keyword evidence="10" id="KW-1185">Reference proteome</keyword>
<dbReference type="AlphaFoldDB" id="A0A563ETR8"/>
<evidence type="ECO:0000313" key="9">
    <source>
        <dbReference type="EMBL" id="TWP50982.1"/>
    </source>
</evidence>
<feature type="domain" description="Gram-positive cocci surface proteins LPxTG" evidence="8">
    <location>
        <begin position="158"/>
        <end position="191"/>
    </location>
</feature>
<comment type="caution">
    <text evidence="9">The sequence shown here is derived from an EMBL/GenBank/DDBJ whole genome shotgun (WGS) entry which is preliminary data.</text>
</comment>
<sequence length="191" mass="19720">MPGRVLGAIAVAATAGLTVLALAIPASAHTPDVKASCVKDEAVLTVNFKAYAPKEQNTILVKDGETVLEEAKFGEKFSKTFKKPGDVEHTFTIVVKAYDSSKYDYKNTVKTEKCVKTPPQTVSTPPSQTSSSVPVPSSETTAPSTTVPAPPAGAEPPLAATGASTTWTLLAGLGLVGAGAAALILVRRKRA</sequence>
<keyword evidence="1" id="KW-0134">Cell wall</keyword>
<evidence type="ECO:0000256" key="1">
    <source>
        <dbReference type="ARBA" id="ARBA00022512"/>
    </source>
</evidence>
<feature type="compositionally biased region" description="Low complexity" evidence="5">
    <location>
        <begin position="117"/>
        <end position="147"/>
    </location>
</feature>
<dbReference type="Proteomes" id="UP000316639">
    <property type="component" value="Unassembled WGS sequence"/>
</dbReference>
<keyword evidence="4" id="KW-0572">Peptidoglycan-anchor</keyword>
<dbReference type="PROSITE" id="PS50847">
    <property type="entry name" value="GRAM_POS_ANCHORING"/>
    <property type="match status" value="1"/>
</dbReference>
<accession>A0A563ETR8</accession>
<proteinExistence type="predicted"/>
<protein>
    <submittedName>
        <fullName evidence="9">LPXTG cell wall anchor domain-containing protein</fullName>
    </submittedName>
</protein>
<evidence type="ECO:0000259" key="8">
    <source>
        <dbReference type="PROSITE" id="PS50847"/>
    </source>
</evidence>
<keyword evidence="3 7" id="KW-0732">Signal</keyword>
<dbReference type="RefSeq" id="WP_146353231.1">
    <property type="nucleotide sequence ID" value="NZ_VOBR01000010.1"/>
</dbReference>
<evidence type="ECO:0000313" key="10">
    <source>
        <dbReference type="Proteomes" id="UP000316639"/>
    </source>
</evidence>
<dbReference type="InterPro" id="IPR019931">
    <property type="entry name" value="LPXTG_anchor"/>
</dbReference>
<feature type="signal peptide" evidence="7">
    <location>
        <begin position="1"/>
        <end position="28"/>
    </location>
</feature>
<dbReference type="OrthoDB" id="3701118at2"/>
<feature type="transmembrane region" description="Helical" evidence="6">
    <location>
        <begin position="167"/>
        <end position="186"/>
    </location>
</feature>
<reference evidence="9 10" key="1">
    <citation type="submission" date="2019-07" db="EMBL/GenBank/DDBJ databases">
        <title>Lentzea xizangensis sp. nov., isolated from Qinghai-Tibetan Plateau Soils.</title>
        <authorList>
            <person name="Huang J."/>
        </authorList>
    </citation>
    <scope>NUCLEOTIDE SEQUENCE [LARGE SCALE GENOMIC DNA]</scope>
    <source>
        <strain evidence="9 10">FXJ1.1311</strain>
    </source>
</reference>